<dbReference type="EMBL" id="SMSJ01000124">
    <property type="protein sequence ID" value="TDH58406.1"/>
    <property type="molecule type" value="Genomic_DNA"/>
</dbReference>
<dbReference type="RefSeq" id="WP_133292769.1">
    <property type="nucleotide sequence ID" value="NZ_SMSJ01000124.1"/>
</dbReference>
<name>A0A4R5Q6T4_9PROT</name>
<proteinExistence type="predicted"/>
<dbReference type="AlphaFoldDB" id="A0A4R5Q6T4"/>
<gene>
    <name evidence="1" type="ORF">E2C06_32800</name>
</gene>
<reference evidence="1 2" key="1">
    <citation type="journal article" date="2016" name="J. Microbiol.">
        <title>Dankookia rubra gen. nov., sp. nov., an alphaproteobacterium isolated from sediment of a shallow stream.</title>
        <authorList>
            <person name="Kim W.H."/>
            <person name="Kim D.H."/>
            <person name="Kang K."/>
            <person name="Ahn T.Y."/>
        </authorList>
    </citation>
    <scope>NUCLEOTIDE SEQUENCE [LARGE SCALE GENOMIC DNA]</scope>
    <source>
        <strain evidence="1 2">JCM30602</strain>
    </source>
</reference>
<evidence type="ECO:0000313" key="1">
    <source>
        <dbReference type="EMBL" id="TDH58406.1"/>
    </source>
</evidence>
<protein>
    <submittedName>
        <fullName evidence="1">Uncharacterized protein</fullName>
    </submittedName>
</protein>
<accession>A0A4R5Q6T4</accession>
<dbReference type="OrthoDB" id="7288149at2"/>
<keyword evidence="2" id="KW-1185">Reference proteome</keyword>
<evidence type="ECO:0000313" key="2">
    <source>
        <dbReference type="Proteomes" id="UP000295096"/>
    </source>
</evidence>
<comment type="caution">
    <text evidence="1">The sequence shown here is derived from an EMBL/GenBank/DDBJ whole genome shotgun (WGS) entry which is preliminary data.</text>
</comment>
<organism evidence="1 2">
    <name type="scientific">Dankookia rubra</name>
    <dbReference type="NCBI Taxonomy" id="1442381"/>
    <lineage>
        <taxon>Bacteria</taxon>
        <taxon>Pseudomonadati</taxon>
        <taxon>Pseudomonadota</taxon>
        <taxon>Alphaproteobacteria</taxon>
        <taxon>Acetobacterales</taxon>
        <taxon>Roseomonadaceae</taxon>
        <taxon>Dankookia</taxon>
    </lineage>
</organism>
<dbReference type="Proteomes" id="UP000295096">
    <property type="component" value="Unassembled WGS sequence"/>
</dbReference>
<sequence length="108" mass="12015">MPGSVRREHEVERLQAIRLHYNINTHLEDHGLVAPAAISAATNLLPTQAVRLLTRRHWREGNVEALQAIADYLGFMVRLDDLGWSDIVSTKTGAAPPRRVGSPVRRCG</sequence>